<dbReference type="InterPro" id="IPR037066">
    <property type="entry name" value="Plug_dom_sf"/>
</dbReference>
<dbReference type="EMBL" id="AMZN01000015">
    <property type="protein sequence ID" value="ELR72722.1"/>
    <property type="molecule type" value="Genomic_DNA"/>
</dbReference>
<name>L8JZU6_9BACT</name>
<evidence type="ECO:0000313" key="4">
    <source>
        <dbReference type="Proteomes" id="UP000011135"/>
    </source>
</evidence>
<evidence type="ECO:0000256" key="2">
    <source>
        <dbReference type="SAM" id="SignalP"/>
    </source>
</evidence>
<dbReference type="PATRIC" id="fig|1237149.3.peg.1306"/>
<dbReference type="SUPFAM" id="SSF49464">
    <property type="entry name" value="Carboxypeptidase regulatory domain-like"/>
    <property type="match status" value="1"/>
</dbReference>
<dbReference type="PANTHER" id="PTHR30069:SF29">
    <property type="entry name" value="HEMOGLOBIN AND HEMOGLOBIN-HAPTOGLOBIN-BINDING PROTEIN 1-RELATED"/>
    <property type="match status" value="1"/>
</dbReference>
<dbReference type="PANTHER" id="PTHR30069">
    <property type="entry name" value="TONB-DEPENDENT OUTER MEMBRANE RECEPTOR"/>
    <property type="match status" value="1"/>
</dbReference>
<dbReference type="eggNOG" id="COG1629">
    <property type="taxonomic scope" value="Bacteria"/>
</dbReference>
<evidence type="ECO:0000313" key="3">
    <source>
        <dbReference type="EMBL" id="ELR72722.1"/>
    </source>
</evidence>
<dbReference type="Gene3D" id="2.170.130.10">
    <property type="entry name" value="TonB-dependent receptor, plug domain"/>
    <property type="match status" value="1"/>
</dbReference>
<gene>
    <name evidence="3" type="ORF">C900_01101</name>
</gene>
<sequence>MKIVIVAQVFLCILCSNLLQAQDLFQTVRGRIIDQDSRMPLPGANVVVIGSDPILGSSTDLDGAFKIEKVLLGRISLIITYVGYEEKVIPNILVTSGKEVVLDVALNESLTKMEEIVISADKDKSEIANEMALVSARGFTVEETKRYAGSFNDPARMVAGYAGVSGDASGNNFIIVRGNSPKGIQWRLEGIEIPNPNHFSDEGATGGPINALNSAMLANSEFYTGAFAPEYGNALSGVFDMRLRKGNNEQHEYSVSVGALGTEATAEGPFVKGGKSSFLLNYRYSTLTILDELGLVDFDGVPKYQDISFKLYFPTRSLGTFSVFGLGGKSSIISKEYDEEDEDKLLEQGDYQADMGVVGVTQYWPVGAKTYLQNSLSVSQNGSGYVGYEPDDQSNLVQLDNAQLDKNTIKASTTLNHKFDARHNLQAGIIYTHHYFDFYNEYFESSTNSFVINQNIDGDAGHYQGFVSWKYRPWEDLSFVSGVHAHSTTLNDELSIEPRVSMRWQFHPRQALTASWGIHGKMESLTNYYSIITDEAGNVSKPNIDIGFSKARHYVVGYENKLGINLLFKAEAYYQQLYNLPVENLAGSSYSLVNQVEWFTDRRLVNEGTGENVGLELTMERYFADNYFFMVTGSIYDSKYKAMDGVERDSRFNGNYIGNLLFGKEFEINSRGDKKKVMGINTKISLLGARRYTPIDLEASIAEGKTVWFEDRAFSERGDDVFIANLGITYRIDRKRTSQELKLDIQNVTNSAARIEQYYSDLTGKVEWQDQLPLLPVLIYTLHF</sequence>
<dbReference type="Pfam" id="PF13715">
    <property type="entry name" value="CarbopepD_reg_2"/>
    <property type="match status" value="1"/>
</dbReference>
<dbReference type="GO" id="GO:0015344">
    <property type="term" value="F:siderophore uptake transmembrane transporter activity"/>
    <property type="evidence" value="ECO:0007669"/>
    <property type="project" value="TreeGrafter"/>
</dbReference>
<dbReference type="STRING" id="1237149.C900_01101"/>
<feature type="chain" id="PRO_5003993674" evidence="2">
    <location>
        <begin position="22"/>
        <end position="784"/>
    </location>
</feature>
<dbReference type="InterPro" id="IPR008969">
    <property type="entry name" value="CarboxyPept-like_regulatory"/>
</dbReference>
<dbReference type="GO" id="GO:0009279">
    <property type="term" value="C:cell outer membrane"/>
    <property type="evidence" value="ECO:0007669"/>
    <property type="project" value="TreeGrafter"/>
</dbReference>
<keyword evidence="4" id="KW-1185">Reference proteome</keyword>
<evidence type="ECO:0000256" key="1">
    <source>
        <dbReference type="ARBA" id="ARBA00022729"/>
    </source>
</evidence>
<dbReference type="AlphaFoldDB" id="L8JZU6"/>
<reference evidence="3 4" key="1">
    <citation type="submission" date="2012-12" db="EMBL/GenBank/DDBJ databases">
        <title>Genome assembly of Fulvivirga imtechensis AK7.</title>
        <authorList>
            <person name="Nupur N."/>
            <person name="Khatri I."/>
            <person name="Kumar R."/>
            <person name="Subramanian S."/>
            <person name="Pinnaka A."/>
        </authorList>
    </citation>
    <scope>NUCLEOTIDE SEQUENCE [LARGE SCALE GENOMIC DNA]</scope>
    <source>
        <strain evidence="3 4">AK7</strain>
    </source>
</reference>
<comment type="caution">
    <text evidence="3">The sequence shown here is derived from an EMBL/GenBank/DDBJ whole genome shotgun (WGS) entry which is preliminary data.</text>
</comment>
<dbReference type="GO" id="GO:0044718">
    <property type="term" value="P:siderophore transmembrane transport"/>
    <property type="evidence" value="ECO:0007669"/>
    <property type="project" value="TreeGrafter"/>
</dbReference>
<organism evidence="3 4">
    <name type="scientific">Fulvivirga imtechensis AK7</name>
    <dbReference type="NCBI Taxonomy" id="1237149"/>
    <lineage>
        <taxon>Bacteria</taxon>
        <taxon>Pseudomonadati</taxon>
        <taxon>Bacteroidota</taxon>
        <taxon>Cytophagia</taxon>
        <taxon>Cytophagales</taxon>
        <taxon>Fulvivirgaceae</taxon>
        <taxon>Fulvivirga</taxon>
    </lineage>
</organism>
<dbReference type="Proteomes" id="UP000011135">
    <property type="component" value="Unassembled WGS sequence"/>
</dbReference>
<proteinExistence type="predicted"/>
<protein>
    <submittedName>
        <fullName evidence="3">TonB-dependent receptor plug domain protein</fullName>
    </submittedName>
</protein>
<feature type="signal peptide" evidence="2">
    <location>
        <begin position="1"/>
        <end position="21"/>
    </location>
</feature>
<keyword evidence="3" id="KW-0675">Receptor</keyword>
<dbReference type="InterPro" id="IPR039426">
    <property type="entry name" value="TonB-dep_rcpt-like"/>
</dbReference>
<dbReference type="SUPFAM" id="SSF56935">
    <property type="entry name" value="Porins"/>
    <property type="match status" value="1"/>
</dbReference>
<dbReference type="Gene3D" id="2.60.40.1120">
    <property type="entry name" value="Carboxypeptidase-like, regulatory domain"/>
    <property type="match status" value="1"/>
</dbReference>
<keyword evidence="1 2" id="KW-0732">Signal</keyword>
<accession>L8JZU6</accession>